<organism evidence="2 3">
    <name type="scientific">Bernardetia litoralis (strain ATCC 23117 / DSM 6794 / NBRC 15988 / NCIMB 1366 / Fx l1 / Sio-4)</name>
    <name type="common">Flexibacter litoralis</name>
    <dbReference type="NCBI Taxonomy" id="880071"/>
    <lineage>
        <taxon>Bacteria</taxon>
        <taxon>Pseudomonadati</taxon>
        <taxon>Bacteroidota</taxon>
        <taxon>Cytophagia</taxon>
        <taxon>Cytophagales</taxon>
        <taxon>Bernardetiaceae</taxon>
        <taxon>Bernardetia</taxon>
    </lineage>
</organism>
<reference evidence="3" key="1">
    <citation type="submission" date="2012-06" db="EMBL/GenBank/DDBJ databases">
        <title>The complete genome of Flexibacter litoralis DSM 6794.</title>
        <authorList>
            <person name="Lucas S."/>
            <person name="Copeland A."/>
            <person name="Lapidus A."/>
            <person name="Glavina del Rio T."/>
            <person name="Dalin E."/>
            <person name="Tice H."/>
            <person name="Bruce D."/>
            <person name="Goodwin L."/>
            <person name="Pitluck S."/>
            <person name="Peters L."/>
            <person name="Ovchinnikova G."/>
            <person name="Lu M."/>
            <person name="Kyrpides N."/>
            <person name="Mavromatis K."/>
            <person name="Ivanova N."/>
            <person name="Brettin T."/>
            <person name="Detter J.C."/>
            <person name="Han C."/>
            <person name="Larimer F."/>
            <person name="Land M."/>
            <person name="Hauser L."/>
            <person name="Markowitz V."/>
            <person name="Cheng J.-F."/>
            <person name="Hugenholtz P."/>
            <person name="Woyke T."/>
            <person name="Wu D."/>
            <person name="Spring S."/>
            <person name="Lang E."/>
            <person name="Kopitz M."/>
            <person name="Brambilla E."/>
            <person name="Klenk H.-P."/>
            <person name="Eisen J.A."/>
        </authorList>
    </citation>
    <scope>NUCLEOTIDE SEQUENCE [LARGE SCALE GENOMIC DNA]</scope>
    <source>
        <strain evidence="3">ATCC 23117 / DSM 6794 / NBRC 15988 / NCIMB 1366 / Sio-4</strain>
    </source>
</reference>
<keyword evidence="3" id="KW-1185">Reference proteome</keyword>
<dbReference type="AlphaFoldDB" id="I4AJI9"/>
<feature type="transmembrane region" description="Helical" evidence="1">
    <location>
        <begin position="113"/>
        <end position="131"/>
    </location>
</feature>
<dbReference type="EMBL" id="CP003345">
    <property type="protein sequence ID" value="AFM04124.1"/>
    <property type="molecule type" value="Genomic_DNA"/>
</dbReference>
<dbReference type="Proteomes" id="UP000006054">
    <property type="component" value="Chromosome"/>
</dbReference>
<protein>
    <submittedName>
        <fullName evidence="2">Uncharacterized protein</fullName>
    </submittedName>
</protein>
<proteinExistence type="predicted"/>
<feature type="transmembrane region" description="Helical" evidence="1">
    <location>
        <begin position="20"/>
        <end position="41"/>
    </location>
</feature>
<evidence type="ECO:0000256" key="1">
    <source>
        <dbReference type="SAM" id="Phobius"/>
    </source>
</evidence>
<accession>I4AJI9</accession>
<keyword evidence="1" id="KW-0472">Membrane</keyword>
<keyword evidence="1" id="KW-1133">Transmembrane helix</keyword>
<dbReference type="KEGG" id="fli:Fleli_1718"/>
<sequence>MIWWGTWTNNEFIGVNIFYYYYSLVLPLILYLVCIFLSSKINETRYEKDTFDLERYFTKQAPILCFLYGLLFMAMILNSVIFQECEFFHLKNYIKGGADLLAFAGMIIKKRNYYWMITAVMFVLFVGFLMTM</sequence>
<dbReference type="HOGENOM" id="CLU_1913962_0_0_10"/>
<dbReference type="RefSeq" id="WP_014797579.1">
    <property type="nucleotide sequence ID" value="NC_018018.1"/>
</dbReference>
<evidence type="ECO:0000313" key="2">
    <source>
        <dbReference type="EMBL" id="AFM04124.1"/>
    </source>
</evidence>
<gene>
    <name evidence="2" type="ordered locus">Fleli_1718</name>
</gene>
<keyword evidence="1" id="KW-0812">Transmembrane</keyword>
<evidence type="ECO:0000313" key="3">
    <source>
        <dbReference type="Proteomes" id="UP000006054"/>
    </source>
</evidence>
<name>I4AJI9_BERLS</name>
<feature type="transmembrane region" description="Helical" evidence="1">
    <location>
        <begin position="61"/>
        <end position="82"/>
    </location>
</feature>